<proteinExistence type="predicted"/>
<comment type="caution">
    <text evidence="2">The sequence shown here is derived from an EMBL/GenBank/DDBJ whole genome shotgun (WGS) entry which is preliminary data.</text>
</comment>
<keyword evidence="3" id="KW-1185">Reference proteome</keyword>
<feature type="compositionally biased region" description="Low complexity" evidence="1">
    <location>
        <begin position="21"/>
        <end position="35"/>
    </location>
</feature>
<dbReference type="EMBL" id="MCFL01000008">
    <property type="protein sequence ID" value="ORZ38694.1"/>
    <property type="molecule type" value="Genomic_DNA"/>
</dbReference>
<protein>
    <recommendedName>
        <fullName evidence="4">C2H2-type domain-containing protein</fullName>
    </recommendedName>
</protein>
<evidence type="ECO:0000256" key="1">
    <source>
        <dbReference type="SAM" id="MobiDB-lite"/>
    </source>
</evidence>
<feature type="region of interest" description="Disordered" evidence="1">
    <location>
        <begin position="761"/>
        <end position="780"/>
    </location>
</feature>
<dbReference type="AlphaFoldDB" id="A0A1Y2HXL7"/>
<dbReference type="OrthoDB" id="6077919at2759"/>
<feature type="region of interest" description="Disordered" evidence="1">
    <location>
        <begin position="193"/>
        <end position="226"/>
    </location>
</feature>
<sequence>MTSSGKNKSRYRASKKRTGGAAPAAPAARAQVPRAVVAQHSTPAPPGWSQGAYDALMGVGMSPESHAAMLDAARSLAAKFGLGDDVMIKMMLHSLFAPEDGVPQFGLDAGLGGLGSRDVVDSTAAMLEQMTLSQTALNGSPATIMDVTAAAGTHPGPDKDACEATDKSPAETATDAAHFSNAPADADAVAVDGADSVAGDRQSAATDKRDSTESDDTAVSTQTHPLTQSATYDHADVIMQPERHGMLVELCTLKQARILVYFAFFFICATIRRNNKSDAIPPTAFVNRLHKLVRIRGDALLRANGPFADDYSRDKSIMPSVIAHSAMLCAQEYMKVFLLDTVIAMRTLNMAVQQEQGSDADHKFLDGFIKLWLDEHSADQNNVHIHEMDGIKVGDRTFDLQVHLAKPKPWPRTIHGTRVMPFGVVDLLDKTRFDEGEKSRSCLNCRAKYKTTRAWREHLLTDTKHEVYLCCGRQFANSVAVLAHFVAQHNGGLGRLDPFISFCRCIRNSPPVVHLTKRSACRFTSATFVPHGKAATVESDSTGATAGTFARPQLGSRAFASARIYGGDALISDTQRTDETRCIYTRAKTEHLTSCSRGQWIASLSHDPVTLSLGLSMDPTPLVLTDPARPPPDHSAIVTPTLPPGTHTTTMTTNSMPKSTVRGGVRRNGPKPKPKPKPKSATAGRAAPTGRLIGGPTSSFRVFSSAPVPEDLLNGNLGVDLEEVTRAMFEEMRLVREGANGESPEAFAAAMDVAAAAAEGASTGESVANDKASADTDETKDQSVDLAQEETFWKCESFSAEDISPESIALGTTTDPVTGLRRTAISGAELILKHDQGLPVAYCPPEKVGLVISYARSVIGNAIIYHHWTDESSIPAEPAQAWEDQVDGRMRDRAAAIFEAHGPMCNHYASQEEVVASVRSYAALSCAQEYVNASGRFFRANLLEIATLSAEKCWKASAEEKAWLVEFVDAWIQEHPYQLPAAAKQAESRGQDDGTKKDNRLFDLIEHFRKGRRWPRTLHGNRVMPFGAPDLLDKVRFEEGESKRACLSCRKEFDTSRGWREHLLVSAEEHEVYLCCGRQFVALEGVIEHLAVEHKGKLGMLEPFILRKHPCMDMWE</sequence>
<reference evidence="2 3" key="1">
    <citation type="submission" date="2016-07" db="EMBL/GenBank/DDBJ databases">
        <title>Pervasive Adenine N6-methylation of Active Genes in Fungi.</title>
        <authorList>
            <consortium name="DOE Joint Genome Institute"/>
            <person name="Mondo S.J."/>
            <person name="Dannebaum R.O."/>
            <person name="Kuo R.C."/>
            <person name="Labutti K."/>
            <person name="Haridas S."/>
            <person name="Kuo A."/>
            <person name="Salamov A."/>
            <person name="Ahrendt S.R."/>
            <person name="Lipzen A."/>
            <person name="Sullivan W."/>
            <person name="Andreopoulos W.B."/>
            <person name="Clum A."/>
            <person name="Lindquist E."/>
            <person name="Daum C."/>
            <person name="Ramamoorthy G.K."/>
            <person name="Gryganskyi A."/>
            <person name="Culley D."/>
            <person name="Magnuson J.K."/>
            <person name="James T.Y."/>
            <person name="O'Malley M.A."/>
            <person name="Stajich J.E."/>
            <person name="Spatafora J.W."/>
            <person name="Visel A."/>
            <person name="Grigoriev I.V."/>
        </authorList>
    </citation>
    <scope>NUCLEOTIDE SEQUENCE [LARGE SCALE GENOMIC DNA]</scope>
    <source>
        <strain evidence="2 3">PL171</strain>
    </source>
</reference>
<feature type="compositionally biased region" description="Basic residues" evidence="1">
    <location>
        <begin position="7"/>
        <end position="18"/>
    </location>
</feature>
<feature type="region of interest" description="Disordered" evidence="1">
    <location>
        <begin position="636"/>
        <end position="695"/>
    </location>
</feature>
<evidence type="ECO:0000313" key="2">
    <source>
        <dbReference type="EMBL" id="ORZ38694.1"/>
    </source>
</evidence>
<feature type="compositionally biased region" description="Basic and acidic residues" evidence="1">
    <location>
        <begin position="156"/>
        <end position="169"/>
    </location>
</feature>
<feature type="compositionally biased region" description="Basic residues" evidence="1">
    <location>
        <begin position="664"/>
        <end position="678"/>
    </location>
</feature>
<feature type="region of interest" description="Disordered" evidence="1">
    <location>
        <begin position="1"/>
        <end position="35"/>
    </location>
</feature>
<evidence type="ECO:0000313" key="3">
    <source>
        <dbReference type="Proteomes" id="UP000193411"/>
    </source>
</evidence>
<dbReference type="Proteomes" id="UP000193411">
    <property type="component" value="Unassembled WGS sequence"/>
</dbReference>
<feature type="compositionally biased region" description="Low complexity" evidence="1">
    <location>
        <begin position="644"/>
        <end position="653"/>
    </location>
</feature>
<organism evidence="2 3">
    <name type="scientific">Catenaria anguillulae PL171</name>
    <dbReference type="NCBI Taxonomy" id="765915"/>
    <lineage>
        <taxon>Eukaryota</taxon>
        <taxon>Fungi</taxon>
        <taxon>Fungi incertae sedis</taxon>
        <taxon>Blastocladiomycota</taxon>
        <taxon>Blastocladiomycetes</taxon>
        <taxon>Blastocladiales</taxon>
        <taxon>Catenariaceae</taxon>
        <taxon>Catenaria</taxon>
    </lineage>
</organism>
<gene>
    <name evidence="2" type="ORF">BCR44DRAFT_25900</name>
</gene>
<name>A0A1Y2HXL7_9FUNG</name>
<feature type="compositionally biased region" description="Polar residues" evidence="1">
    <location>
        <begin position="217"/>
        <end position="226"/>
    </location>
</feature>
<feature type="region of interest" description="Disordered" evidence="1">
    <location>
        <begin position="149"/>
        <end position="174"/>
    </location>
</feature>
<evidence type="ECO:0008006" key="4">
    <source>
        <dbReference type="Google" id="ProtNLM"/>
    </source>
</evidence>
<accession>A0A1Y2HXL7</accession>